<keyword evidence="10" id="KW-0503">Monooxygenase</keyword>
<protein>
    <submittedName>
        <fullName evidence="12">Cytochrome P450</fullName>
    </submittedName>
</protein>
<dbReference type="GO" id="GO:0020037">
    <property type="term" value="F:heme binding"/>
    <property type="evidence" value="ECO:0007669"/>
    <property type="project" value="InterPro"/>
</dbReference>
<keyword evidence="11" id="KW-0472">Membrane</keyword>
<dbReference type="GO" id="GO:0016705">
    <property type="term" value="F:oxidoreductase activity, acting on paired donors, with incorporation or reduction of molecular oxygen"/>
    <property type="evidence" value="ECO:0007669"/>
    <property type="project" value="InterPro"/>
</dbReference>
<dbReference type="Pfam" id="PF00067">
    <property type="entry name" value="p450"/>
    <property type="match status" value="1"/>
</dbReference>
<evidence type="ECO:0000313" key="12">
    <source>
        <dbReference type="EMBL" id="KAJ7981935.1"/>
    </source>
</evidence>
<dbReference type="PANTHER" id="PTHR24282">
    <property type="entry name" value="CYTOCHROME P450 FAMILY MEMBER"/>
    <property type="match status" value="1"/>
</dbReference>
<evidence type="ECO:0000256" key="10">
    <source>
        <dbReference type="ARBA" id="ARBA00023033"/>
    </source>
</evidence>
<dbReference type="EMBL" id="JARAOO010000001">
    <property type="protein sequence ID" value="KAJ7981935.1"/>
    <property type="molecule type" value="Genomic_DNA"/>
</dbReference>
<evidence type="ECO:0000256" key="11">
    <source>
        <dbReference type="ARBA" id="ARBA00023136"/>
    </source>
</evidence>
<dbReference type="Gene3D" id="1.10.630.10">
    <property type="entry name" value="Cytochrome P450"/>
    <property type="match status" value="1"/>
</dbReference>
<organism evidence="12 13">
    <name type="scientific">Quillaja saponaria</name>
    <name type="common">Soap bark tree</name>
    <dbReference type="NCBI Taxonomy" id="32244"/>
    <lineage>
        <taxon>Eukaryota</taxon>
        <taxon>Viridiplantae</taxon>
        <taxon>Streptophyta</taxon>
        <taxon>Embryophyta</taxon>
        <taxon>Tracheophyta</taxon>
        <taxon>Spermatophyta</taxon>
        <taxon>Magnoliopsida</taxon>
        <taxon>eudicotyledons</taxon>
        <taxon>Gunneridae</taxon>
        <taxon>Pentapetalae</taxon>
        <taxon>rosids</taxon>
        <taxon>fabids</taxon>
        <taxon>Fabales</taxon>
        <taxon>Quillajaceae</taxon>
        <taxon>Quillaja</taxon>
    </lineage>
</organism>
<evidence type="ECO:0000313" key="13">
    <source>
        <dbReference type="Proteomes" id="UP001163823"/>
    </source>
</evidence>
<proteinExistence type="inferred from homology"/>
<reference evidence="12 13" key="1">
    <citation type="journal article" date="2023" name="Science">
        <title>Elucidation of the pathway for biosynthesis of saponin adjuvants from the soapbark tree.</title>
        <authorList>
            <person name="Reed J."/>
            <person name="Orme A."/>
            <person name="El-Demerdash A."/>
            <person name="Owen C."/>
            <person name="Martin L.B.B."/>
            <person name="Misra R.C."/>
            <person name="Kikuchi S."/>
            <person name="Rejzek M."/>
            <person name="Martin A.C."/>
            <person name="Harkess A."/>
            <person name="Leebens-Mack J."/>
            <person name="Louveau T."/>
            <person name="Stephenson M.J."/>
            <person name="Osbourn A."/>
        </authorList>
    </citation>
    <scope>NUCLEOTIDE SEQUENCE [LARGE SCALE GENOMIC DNA]</scope>
    <source>
        <strain evidence="12">S10</strain>
    </source>
</reference>
<comment type="subcellular location">
    <subcellularLocation>
        <location evidence="2">Membrane</location>
        <topology evidence="2">Single-pass membrane protein</topology>
    </subcellularLocation>
</comment>
<evidence type="ECO:0000256" key="3">
    <source>
        <dbReference type="ARBA" id="ARBA00010617"/>
    </source>
</evidence>
<dbReference type="AlphaFoldDB" id="A0AAD7QIF6"/>
<comment type="similarity">
    <text evidence="3">Belongs to the cytochrome P450 family.</text>
</comment>
<evidence type="ECO:0000256" key="9">
    <source>
        <dbReference type="ARBA" id="ARBA00023004"/>
    </source>
</evidence>
<dbReference type="GO" id="GO:0004497">
    <property type="term" value="F:monooxygenase activity"/>
    <property type="evidence" value="ECO:0007669"/>
    <property type="project" value="UniProtKB-KW"/>
</dbReference>
<name>A0AAD7QIF6_QUISA</name>
<dbReference type="InterPro" id="IPR036396">
    <property type="entry name" value="Cyt_P450_sf"/>
</dbReference>
<evidence type="ECO:0000256" key="2">
    <source>
        <dbReference type="ARBA" id="ARBA00004167"/>
    </source>
</evidence>
<dbReference type="InterPro" id="IPR050665">
    <property type="entry name" value="Cytochrome_P450_Monooxygen"/>
</dbReference>
<accession>A0AAD7QIF6</accession>
<dbReference type="Proteomes" id="UP001163823">
    <property type="component" value="Chromosome 1"/>
</dbReference>
<evidence type="ECO:0000256" key="1">
    <source>
        <dbReference type="ARBA" id="ARBA00001971"/>
    </source>
</evidence>
<dbReference type="GO" id="GO:0005506">
    <property type="term" value="F:iron ion binding"/>
    <property type="evidence" value="ECO:0007669"/>
    <property type="project" value="InterPro"/>
</dbReference>
<keyword evidence="8" id="KW-0560">Oxidoreductase</keyword>
<evidence type="ECO:0000256" key="6">
    <source>
        <dbReference type="ARBA" id="ARBA00022723"/>
    </source>
</evidence>
<dbReference type="PRINTS" id="PR00464">
    <property type="entry name" value="EP450II"/>
</dbReference>
<keyword evidence="5" id="KW-0812">Transmembrane</keyword>
<keyword evidence="6" id="KW-0479">Metal-binding</keyword>
<evidence type="ECO:0000256" key="4">
    <source>
        <dbReference type="ARBA" id="ARBA00022617"/>
    </source>
</evidence>
<evidence type="ECO:0000256" key="8">
    <source>
        <dbReference type="ARBA" id="ARBA00023002"/>
    </source>
</evidence>
<keyword evidence="7" id="KW-1133">Transmembrane helix</keyword>
<dbReference type="InterPro" id="IPR002402">
    <property type="entry name" value="Cyt_P450_E_grp-II"/>
</dbReference>
<dbReference type="PANTHER" id="PTHR24282:SF255">
    <property type="entry name" value="CYTOCHROME P450 72A11-RELATED"/>
    <property type="match status" value="1"/>
</dbReference>
<evidence type="ECO:0000256" key="5">
    <source>
        <dbReference type="ARBA" id="ARBA00022692"/>
    </source>
</evidence>
<sequence>MDPEQIKDIFTKIYDFQKSHSNPLTKFVSSGLANYEGGKWAKHRKIINPAFNLEKLKLMLPTFHQSCDDMMSNWEALVSPKGSYELDIWPSLQNFSCDAISQTAFGSSYEEGRRIFELLKEQAELAMKVIQSLYIPGWRFLPTASN</sequence>
<keyword evidence="4" id="KW-0349">Heme</keyword>
<dbReference type="KEGG" id="qsa:O6P43_001130"/>
<comment type="cofactor">
    <cofactor evidence="1">
        <name>heme</name>
        <dbReference type="ChEBI" id="CHEBI:30413"/>
    </cofactor>
</comment>
<dbReference type="SUPFAM" id="SSF48264">
    <property type="entry name" value="Cytochrome P450"/>
    <property type="match status" value="1"/>
</dbReference>
<gene>
    <name evidence="12" type="ORF">O6P43_001130</name>
</gene>
<dbReference type="GO" id="GO:0016020">
    <property type="term" value="C:membrane"/>
    <property type="evidence" value="ECO:0007669"/>
    <property type="project" value="UniProtKB-SubCell"/>
</dbReference>
<dbReference type="InterPro" id="IPR001128">
    <property type="entry name" value="Cyt_P450"/>
</dbReference>
<keyword evidence="13" id="KW-1185">Reference proteome</keyword>
<comment type="caution">
    <text evidence="12">The sequence shown here is derived from an EMBL/GenBank/DDBJ whole genome shotgun (WGS) entry which is preliminary data.</text>
</comment>
<keyword evidence="9" id="KW-0408">Iron</keyword>
<evidence type="ECO:0000256" key="7">
    <source>
        <dbReference type="ARBA" id="ARBA00022989"/>
    </source>
</evidence>